<dbReference type="AlphaFoldDB" id="A0A4V3EME6"/>
<organism evidence="4 5">
    <name type="scientific">Naumannella halotolerans</name>
    <dbReference type="NCBI Taxonomy" id="993414"/>
    <lineage>
        <taxon>Bacteria</taxon>
        <taxon>Bacillati</taxon>
        <taxon>Actinomycetota</taxon>
        <taxon>Actinomycetes</taxon>
        <taxon>Propionibacteriales</taxon>
        <taxon>Propionibacteriaceae</taxon>
        <taxon>Naumannella</taxon>
    </lineage>
</organism>
<evidence type="ECO:0000313" key="4">
    <source>
        <dbReference type="EMBL" id="TDT29818.1"/>
    </source>
</evidence>
<dbReference type="Proteomes" id="UP000295371">
    <property type="component" value="Unassembled WGS sequence"/>
</dbReference>
<name>A0A4V3EME6_9ACTN</name>
<keyword evidence="5" id="KW-1185">Reference proteome</keyword>
<dbReference type="Pfam" id="PF03413">
    <property type="entry name" value="PepSY"/>
    <property type="match status" value="1"/>
</dbReference>
<dbReference type="InterPro" id="IPR025711">
    <property type="entry name" value="PepSY"/>
</dbReference>
<gene>
    <name evidence="4" type="ORF">CLV29_2837</name>
</gene>
<evidence type="ECO:0000256" key="1">
    <source>
        <dbReference type="SAM" id="MobiDB-lite"/>
    </source>
</evidence>
<reference evidence="4 5" key="1">
    <citation type="submission" date="2019-03" db="EMBL/GenBank/DDBJ databases">
        <title>Genomic Encyclopedia of Archaeal and Bacterial Type Strains, Phase II (KMG-II): from individual species to whole genera.</title>
        <authorList>
            <person name="Goeker M."/>
        </authorList>
    </citation>
    <scope>NUCLEOTIDE SEQUENCE [LARGE SCALE GENOMIC DNA]</scope>
    <source>
        <strain evidence="4 5">DSM 24323</strain>
    </source>
</reference>
<accession>A0A4V3EME6</accession>
<evidence type="ECO:0000313" key="5">
    <source>
        <dbReference type="Proteomes" id="UP000295371"/>
    </source>
</evidence>
<feature type="domain" description="PepSY" evidence="3">
    <location>
        <begin position="146"/>
        <end position="203"/>
    </location>
</feature>
<proteinExistence type="predicted"/>
<feature type="signal peptide" evidence="2">
    <location>
        <begin position="1"/>
        <end position="19"/>
    </location>
</feature>
<evidence type="ECO:0000259" key="3">
    <source>
        <dbReference type="Pfam" id="PF03413"/>
    </source>
</evidence>
<dbReference type="PROSITE" id="PS51257">
    <property type="entry name" value="PROKAR_LIPOPROTEIN"/>
    <property type="match status" value="1"/>
</dbReference>
<sequence length="207" mass="21291">MRPSAALSISVLALSAALAGCGNDTADPAATDAPAPAETSAAAEPTTVQTPSTETASATPSTGGAETSGERNERAVTAIATAEAELNGTAVAIDHDQRTDTWEVEVRVGDQTSEVQLDAAGTAVTGVTDEENLDDDDAAELDAAQISLTEALEIAFGEADGELDDADITDEDDRIVYQVSLDQADNSEIEVLLQVTDGQVLEVRNDD</sequence>
<comment type="caution">
    <text evidence="4">The sequence shown here is derived from an EMBL/GenBank/DDBJ whole genome shotgun (WGS) entry which is preliminary data.</text>
</comment>
<feature type="chain" id="PRO_5038752965" evidence="2">
    <location>
        <begin position="20"/>
        <end position="207"/>
    </location>
</feature>
<dbReference type="RefSeq" id="WP_133755755.1">
    <property type="nucleotide sequence ID" value="NZ_SOAW01000003.1"/>
</dbReference>
<evidence type="ECO:0000256" key="2">
    <source>
        <dbReference type="SAM" id="SignalP"/>
    </source>
</evidence>
<feature type="compositionally biased region" description="Low complexity" evidence="1">
    <location>
        <begin position="21"/>
        <end position="67"/>
    </location>
</feature>
<dbReference type="Gene3D" id="3.10.450.40">
    <property type="match status" value="1"/>
</dbReference>
<protein>
    <submittedName>
        <fullName evidence="4">Putative membrane protein YkoI</fullName>
    </submittedName>
</protein>
<keyword evidence="2" id="KW-0732">Signal</keyword>
<dbReference type="EMBL" id="SOAW01000003">
    <property type="protein sequence ID" value="TDT29818.1"/>
    <property type="molecule type" value="Genomic_DNA"/>
</dbReference>
<feature type="region of interest" description="Disordered" evidence="1">
    <location>
        <begin position="21"/>
        <end position="73"/>
    </location>
</feature>